<comment type="caution">
    <text evidence="14">The sequence shown here is derived from an EMBL/GenBank/DDBJ whole genome shotgun (WGS) entry which is preliminary data.</text>
</comment>
<gene>
    <name evidence="14" type="primary">omp16</name>
    <name evidence="9" type="synonym">pal</name>
    <name evidence="14" type="ORF">GCM10011529_11670</name>
</gene>
<comment type="similarity">
    <text evidence="9">Belongs to the Pal lipoprotein family.</text>
</comment>
<evidence type="ECO:0000256" key="3">
    <source>
        <dbReference type="ARBA" id="ARBA00022729"/>
    </source>
</evidence>
<evidence type="ECO:0000256" key="6">
    <source>
        <dbReference type="ARBA" id="ARBA00023237"/>
    </source>
</evidence>
<feature type="signal peptide" evidence="12">
    <location>
        <begin position="1"/>
        <end position="33"/>
    </location>
</feature>
<comment type="subunit">
    <text evidence="9">The Tol-Pal system is composed of five core proteins: the inner membrane proteins TolA, TolQ and TolR, the periplasmic protein TolB and the outer membrane protein Pal. They form a network linking the inner and outer membranes and the peptidoglycan layer.</text>
</comment>
<feature type="chain" id="PRO_5037471676" description="Peptidoglycan-associated protein" evidence="12">
    <location>
        <begin position="34"/>
        <end position="195"/>
    </location>
</feature>
<feature type="domain" description="OmpA-like" evidence="13">
    <location>
        <begin position="78"/>
        <end position="195"/>
    </location>
</feature>
<evidence type="ECO:0000256" key="5">
    <source>
        <dbReference type="ARBA" id="ARBA00023139"/>
    </source>
</evidence>
<dbReference type="PRINTS" id="PR01021">
    <property type="entry name" value="OMPADOMAIN"/>
</dbReference>
<keyword evidence="2 9" id="KW-0132">Cell division</keyword>
<dbReference type="InterPro" id="IPR039001">
    <property type="entry name" value="Pal"/>
</dbReference>
<dbReference type="InterPro" id="IPR050330">
    <property type="entry name" value="Bact_OuterMem_StrucFunc"/>
</dbReference>
<dbReference type="GO" id="GO:0051301">
    <property type="term" value="P:cell division"/>
    <property type="evidence" value="ECO:0007669"/>
    <property type="project" value="UniProtKB-UniRule"/>
</dbReference>
<name>A0A916ZNW2_9SPHN</name>
<dbReference type="InterPro" id="IPR036737">
    <property type="entry name" value="OmpA-like_sf"/>
</dbReference>
<evidence type="ECO:0000256" key="7">
    <source>
        <dbReference type="ARBA" id="ARBA00023288"/>
    </source>
</evidence>
<keyword evidence="6" id="KW-0998">Cell outer membrane</keyword>
<keyword evidence="4 10" id="KW-0472">Membrane</keyword>
<dbReference type="Proteomes" id="UP000635071">
    <property type="component" value="Unassembled WGS sequence"/>
</dbReference>
<dbReference type="NCBIfam" id="TIGR02802">
    <property type="entry name" value="Pal_lipo"/>
    <property type="match status" value="1"/>
</dbReference>
<dbReference type="SUPFAM" id="SSF103088">
    <property type="entry name" value="OmpA-like"/>
    <property type="match status" value="1"/>
</dbReference>
<dbReference type="PANTHER" id="PTHR30329">
    <property type="entry name" value="STATOR ELEMENT OF FLAGELLAR MOTOR COMPLEX"/>
    <property type="match status" value="1"/>
</dbReference>
<dbReference type="HAMAP" id="MF_02204">
    <property type="entry name" value="Pal"/>
    <property type="match status" value="1"/>
</dbReference>
<evidence type="ECO:0000256" key="1">
    <source>
        <dbReference type="ARBA" id="ARBA00004442"/>
    </source>
</evidence>
<keyword evidence="3 12" id="KW-0732">Signal</keyword>
<dbReference type="PROSITE" id="PS51123">
    <property type="entry name" value="OMPA_2"/>
    <property type="match status" value="1"/>
</dbReference>
<keyword evidence="7 14" id="KW-0449">Lipoprotein</keyword>
<dbReference type="AlphaFoldDB" id="A0A916ZNW2"/>
<organism evidence="14 15">
    <name type="scientific">Sandarakinorhabdus glacialis</name>
    <dbReference type="NCBI Taxonomy" id="1614636"/>
    <lineage>
        <taxon>Bacteria</taxon>
        <taxon>Pseudomonadati</taxon>
        <taxon>Pseudomonadota</taxon>
        <taxon>Alphaproteobacteria</taxon>
        <taxon>Sphingomonadales</taxon>
        <taxon>Sphingosinicellaceae</taxon>
        <taxon>Sandarakinorhabdus</taxon>
    </lineage>
</organism>
<reference evidence="14" key="1">
    <citation type="journal article" date="2014" name="Int. J. Syst. Evol. Microbiol.">
        <title>Complete genome sequence of Corynebacterium casei LMG S-19264T (=DSM 44701T), isolated from a smear-ripened cheese.</title>
        <authorList>
            <consortium name="US DOE Joint Genome Institute (JGI-PGF)"/>
            <person name="Walter F."/>
            <person name="Albersmeier A."/>
            <person name="Kalinowski J."/>
            <person name="Ruckert C."/>
        </authorList>
    </citation>
    <scope>NUCLEOTIDE SEQUENCE</scope>
    <source>
        <strain evidence="14">CGMCC 1.15519</strain>
    </source>
</reference>
<dbReference type="InterPro" id="IPR006665">
    <property type="entry name" value="OmpA-like"/>
</dbReference>
<evidence type="ECO:0000256" key="9">
    <source>
        <dbReference type="HAMAP-Rule" id="MF_02204"/>
    </source>
</evidence>
<keyword evidence="8 9" id="KW-0131">Cell cycle</keyword>
<dbReference type="InterPro" id="IPR006664">
    <property type="entry name" value="OMP_bac"/>
</dbReference>
<evidence type="ECO:0000256" key="10">
    <source>
        <dbReference type="PROSITE-ProRule" id="PRU00473"/>
    </source>
</evidence>
<dbReference type="Pfam" id="PF00691">
    <property type="entry name" value="OmpA"/>
    <property type="match status" value="1"/>
</dbReference>
<reference evidence="14" key="2">
    <citation type="submission" date="2020-09" db="EMBL/GenBank/DDBJ databases">
        <authorList>
            <person name="Sun Q."/>
            <person name="Zhou Y."/>
        </authorList>
    </citation>
    <scope>NUCLEOTIDE SEQUENCE</scope>
    <source>
        <strain evidence="14">CGMCC 1.15519</strain>
    </source>
</reference>
<keyword evidence="5" id="KW-0564">Palmitate</keyword>
<comment type="function">
    <text evidence="9">Part of the Tol-Pal system, which plays a role in outer membrane invagination during cell division and is important for maintaining outer membrane integrity.</text>
</comment>
<evidence type="ECO:0000256" key="12">
    <source>
        <dbReference type="SAM" id="SignalP"/>
    </source>
</evidence>
<evidence type="ECO:0000313" key="15">
    <source>
        <dbReference type="Proteomes" id="UP000635071"/>
    </source>
</evidence>
<keyword evidence="15" id="KW-1185">Reference proteome</keyword>
<evidence type="ECO:0000259" key="13">
    <source>
        <dbReference type="PROSITE" id="PS51123"/>
    </source>
</evidence>
<evidence type="ECO:0000256" key="8">
    <source>
        <dbReference type="ARBA" id="ARBA00023306"/>
    </source>
</evidence>
<dbReference type="GO" id="GO:0009279">
    <property type="term" value="C:cell outer membrane"/>
    <property type="evidence" value="ECO:0007669"/>
    <property type="project" value="UniProtKB-SubCell"/>
</dbReference>
<dbReference type="CDD" id="cd07185">
    <property type="entry name" value="OmpA_C-like"/>
    <property type="match status" value="1"/>
</dbReference>
<evidence type="ECO:0000256" key="2">
    <source>
        <dbReference type="ARBA" id="ARBA00022618"/>
    </source>
</evidence>
<dbReference type="EMBL" id="BMJM01000003">
    <property type="protein sequence ID" value="GGE06957.1"/>
    <property type="molecule type" value="Genomic_DNA"/>
</dbReference>
<comment type="subcellular location">
    <subcellularLocation>
        <location evidence="1">Cell outer membrane</location>
    </subcellularLocation>
</comment>
<accession>A0A916ZNW2</accession>
<proteinExistence type="inferred from homology"/>
<evidence type="ECO:0000256" key="4">
    <source>
        <dbReference type="ARBA" id="ARBA00023136"/>
    </source>
</evidence>
<sequence length="195" mass="20473">MTVFYVNKEIGMSQRLLSLPLIAALAITVSACATKKKDLPPPPPTATTPSTPGTGLDSGTGTPPVAGVGNANIPGSAADFAAQSGTDTVLFQYDSYEIDDEARTILGKQAEWLARYPNVRVTVEGHADERGTREYNLALGDRRATAAKNFLAAQGVGTSRMTTISYGKERPVAEGSDEAAWALNRRSVTVVASAS</sequence>
<dbReference type="InterPro" id="IPR014169">
    <property type="entry name" value="Pal_lipo_C"/>
</dbReference>
<evidence type="ECO:0000256" key="11">
    <source>
        <dbReference type="SAM" id="MobiDB-lite"/>
    </source>
</evidence>
<evidence type="ECO:0000313" key="14">
    <source>
        <dbReference type="EMBL" id="GGE06957.1"/>
    </source>
</evidence>
<protein>
    <recommendedName>
        <fullName evidence="9">Peptidoglycan-associated protein</fullName>
    </recommendedName>
</protein>
<dbReference type="Gene3D" id="3.30.1330.60">
    <property type="entry name" value="OmpA-like domain"/>
    <property type="match status" value="1"/>
</dbReference>
<dbReference type="PANTHER" id="PTHR30329:SF21">
    <property type="entry name" value="LIPOPROTEIN YIAD-RELATED"/>
    <property type="match status" value="1"/>
</dbReference>
<feature type="region of interest" description="Disordered" evidence="11">
    <location>
        <begin position="35"/>
        <end position="70"/>
    </location>
</feature>